<dbReference type="EC" id="2.1.1.171" evidence="3 8"/>
<organism evidence="10 11">
    <name type="scientific">Luteimonas notoginsengisoli</name>
    <dbReference type="NCBI Taxonomy" id="1578200"/>
    <lineage>
        <taxon>Bacteria</taxon>
        <taxon>Pseudomonadati</taxon>
        <taxon>Pseudomonadota</taxon>
        <taxon>Gammaproteobacteria</taxon>
        <taxon>Lysobacterales</taxon>
        <taxon>Lysobacteraceae</taxon>
        <taxon>Luteimonas</taxon>
    </lineage>
</organism>
<evidence type="ECO:0000256" key="7">
    <source>
        <dbReference type="ARBA" id="ARBA00048326"/>
    </source>
</evidence>
<dbReference type="GO" id="GO:0052913">
    <property type="term" value="F:16S rRNA (guanine(966)-N(2))-methyltransferase activity"/>
    <property type="evidence" value="ECO:0007669"/>
    <property type="project" value="UniProtKB-EC"/>
</dbReference>
<evidence type="ECO:0000256" key="1">
    <source>
        <dbReference type="ARBA" id="ARBA00002649"/>
    </source>
</evidence>
<comment type="function">
    <text evidence="1 8">Specifically methylates the guanine in position 966 of 16S rRNA in the assembled 30S particle.</text>
</comment>
<keyword evidence="8" id="KW-0698">rRNA processing</keyword>
<dbReference type="PIRSF" id="PIRSF004553">
    <property type="entry name" value="CHP00095"/>
    <property type="match status" value="1"/>
</dbReference>
<evidence type="ECO:0000256" key="3">
    <source>
        <dbReference type="ARBA" id="ARBA00012141"/>
    </source>
</evidence>
<dbReference type="InterPro" id="IPR029063">
    <property type="entry name" value="SAM-dependent_MTases_sf"/>
</dbReference>
<evidence type="ECO:0000256" key="9">
    <source>
        <dbReference type="SAM" id="MobiDB-lite"/>
    </source>
</evidence>
<dbReference type="CDD" id="cd02440">
    <property type="entry name" value="AdoMet_MTases"/>
    <property type="match status" value="1"/>
</dbReference>
<dbReference type="NCBIfam" id="TIGR00095">
    <property type="entry name" value="16S rRNA (guanine(966)-N(2))-methyltransferase RsmD"/>
    <property type="match status" value="1"/>
</dbReference>
<evidence type="ECO:0000313" key="11">
    <source>
        <dbReference type="Proteomes" id="UP001595724"/>
    </source>
</evidence>
<evidence type="ECO:0000256" key="4">
    <source>
        <dbReference type="ARBA" id="ARBA00013682"/>
    </source>
</evidence>
<comment type="caution">
    <text evidence="10">The sequence shown here is derived from an EMBL/GenBank/DDBJ whole genome shotgun (WGS) entry which is preliminary data.</text>
</comment>
<feature type="region of interest" description="Disordered" evidence="9">
    <location>
        <begin position="170"/>
        <end position="213"/>
    </location>
</feature>
<evidence type="ECO:0000256" key="5">
    <source>
        <dbReference type="ARBA" id="ARBA00022603"/>
    </source>
</evidence>
<dbReference type="InterPro" id="IPR004398">
    <property type="entry name" value="RNA_MeTrfase_RsmD"/>
</dbReference>
<dbReference type="Pfam" id="PF03602">
    <property type="entry name" value="Cons_hypoth95"/>
    <property type="match status" value="1"/>
</dbReference>
<comment type="catalytic activity">
    <reaction evidence="7 8">
        <text>guanosine(966) in 16S rRNA + S-adenosyl-L-methionine = N(2)-methylguanosine(966) in 16S rRNA + S-adenosyl-L-homocysteine + H(+)</text>
        <dbReference type="Rhea" id="RHEA:23548"/>
        <dbReference type="Rhea" id="RHEA-COMP:10211"/>
        <dbReference type="Rhea" id="RHEA-COMP:10212"/>
        <dbReference type="ChEBI" id="CHEBI:15378"/>
        <dbReference type="ChEBI" id="CHEBI:57856"/>
        <dbReference type="ChEBI" id="CHEBI:59789"/>
        <dbReference type="ChEBI" id="CHEBI:74269"/>
        <dbReference type="ChEBI" id="CHEBI:74481"/>
        <dbReference type="EC" id="2.1.1.171"/>
    </reaction>
</comment>
<keyword evidence="6 8" id="KW-0808">Transferase</keyword>
<name>A0ABV7UQZ0_9GAMM</name>
<dbReference type="EMBL" id="JBHRYF010000001">
    <property type="protein sequence ID" value="MFC3659065.1"/>
    <property type="molecule type" value="Genomic_DNA"/>
</dbReference>
<dbReference type="Proteomes" id="UP001595724">
    <property type="component" value="Unassembled WGS sequence"/>
</dbReference>
<dbReference type="Gene3D" id="3.40.50.150">
    <property type="entry name" value="Vaccinia Virus protein VP39"/>
    <property type="match status" value="1"/>
</dbReference>
<sequence length="213" mass="22984">MKSRSAKAATGGREGSVRIIGGRWRGTRLPVPDMPGLRPTSDRARETLFNWLQPALPGARVLDLFAGSGALGLEALSRGAREALLVERDPLLVESLRATVERLHAGGEATPVRADALALLRAPLHGRFDIVFVDPPFDNDLWNAVLAALPPWLADDAWLYLESPADRRLEPGAGWRPHREGGSREARHALYRRSGGGAATLPQVPDDSATSTP</sequence>
<evidence type="ECO:0000313" key="10">
    <source>
        <dbReference type="EMBL" id="MFC3659065.1"/>
    </source>
</evidence>
<evidence type="ECO:0000256" key="6">
    <source>
        <dbReference type="ARBA" id="ARBA00022679"/>
    </source>
</evidence>
<keyword evidence="11" id="KW-1185">Reference proteome</keyword>
<keyword evidence="8" id="KW-0949">S-adenosyl-L-methionine</keyword>
<dbReference type="RefSeq" id="WP_386706077.1">
    <property type="nucleotide sequence ID" value="NZ_JBHRYF010000001.1"/>
</dbReference>
<accession>A0ABV7UQZ0</accession>
<dbReference type="InterPro" id="IPR002052">
    <property type="entry name" value="DNA_methylase_N6_adenine_CS"/>
</dbReference>
<gene>
    <name evidence="10" type="primary">rsmD</name>
    <name evidence="10" type="ORF">ACFOM9_03100</name>
</gene>
<dbReference type="PANTHER" id="PTHR43542:SF1">
    <property type="entry name" value="METHYLTRANSFERASE"/>
    <property type="match status" value="1"/>
</dbReference>
<keyword evidence="5 8" id="KW-0489">Methyltransferase</keyword>
<evidence type="ECO:0000256" key="2">
    <source>
        <dbReference type="ARBA" id="ARBA00005269"/>
    </source>
</evidence>
<evidence type="ECO:0000256" key="8">
    <source>
        <dbReference type="PIRNR" id="PIRNR004553"/>
    </source>
</evidence>
<reference evidence="11" key="1">
    <citation type="journal article" date="2019" name="Int. J. Syst. Evol. Microbiol.">
        <title>The Global Catalogue of Microorganisms (GCM) 10K type strain sequencing project: providing services to taxonomists for standard genome sequencing and annotation.</title>
        <authorList>
            <consortium name="The Broad Institute Genomics Platform"/>
            <consortium name="The Broad Institute Genome Sequencing Center for Infectious Disease"/>
            <person name="Wu L."/>
            <person name="Ma J."/>
        </authorList>
    </citation>
    <scope>NUCLEOTIDE SEQUENCE [LARGE SCALE GENOMIC DNA]</scope>
    <source>
        <strain evidence="11">KCTC 42211</strain>
    </source>
</reference>
<dbReference type="PROSITE" id="PS00092">
    <property type="entry name" value="N6_MTASE"/>
    <property type="match status" value="1"/>
</dbReference>
<dbReference type="SUPFAM" id="SSF53335">
    <property type="entry name" value="S-adenosyl-L-methionine-dependent methyltransferases"/>
    <property type="match status" value="1"/>
</dbReference>
<proteinExistence type="inferred from homology"/>
<protein>
    <recommendedName>
        <fullName evidence="4 8">Ribosomal RNA small subunit methyltransferase D</fullName>
        <ecNumber evidence="3 8">2.1.1.171</ecNumber>
    </recommendedName>
</protein>
<dbReference type="PANTHER" id="PTHR43542">
    <property type="entry name" value="METHYLTRANSFERASE"/>
    <property type="match status" value="1"/>
</dbReference>
<comment type="similarity">
    <text evidence="2 8">Belongs to the methyltransferase superfamily. RsmD family.</text>
</comment>
<feature type="compositionally biased region" description="Basic and acidic residues" evidence="9">
    <location>
        <begin position="177"/>
        <end position="188"/>
    </location>
</feature>